<organism evidence="1 2">
    <name type="scientific">Sarocladium strictum</name>
    <name type="common">Black bundle disease fungus</name>
    <name type="synonym">Acremonium strictum</name>
    <dbReference type="NCBI Taxonomy" id="5046"/>
    <lineage>
        <taxon>Eukaryota</taxon>
        <taxon>Fungi</taxon>
        <taxon>Dikarya</taxon>
        <taxon>Ascomycota</taxon>
        <taxon>Pezizomycotina</taxon>
        <taxon>Sordariomycetes</taxon>
        <taxon>Hypocreomycetidae</taxon>
        <taxon>Hypocreales</taxon>
        <taxon>Sarocladiaceae</taxon>
        <taxon>Sarocladium</taxon>
    </lineage>
</organism>
<protein>
    <submittedName>
        <fullName evidence="1">Uncharacterized protein</fullName>
    </submittedName>
</protein>
<evidence type="ECO:0000313" key="2">
    <source>
        <dbReference type="Proteomes" id="UP001175261"/>
    </source>
</evidence>
<name>A0AA39L9Z7_SARSR</name>
<accession>A0AA39L9Z7</accession>
<dbReference type="Proteomes" id="UP001175261">
    <property type="component" value="Unassembled WGS sequence"/>
</dbReference>
<evidence type="ECO:0000313" key="1">
    <source>
        <dbReference type="EMBL" id="KAK0389374.1"/>
    </source>
</evidence>
<keyword evidence="2" id="KW-1185">Reference proteome</keyword>
<proteinExistence type="predicted"/>
<comment type="caution">
    <text evidence="1">The sequence shown here is derived from an EMBL/GenBank/DDBJ whole genome shotgun (WGS) entry which is preliminary data.</text>
</comment>
<dbReference type="AlphaFoldDB" id="A0AA39L9Z7"/>
<dbReference type="EMBL" id="JAPDFR010000002">
    <property type="protein sequence ID" value="KAK0389374.1"/>
    <property type="molecule type" value="Genomic_DNA"/>
</dbReference>
<sequence length="564" mass="63044">MHRFWPRQQLPLRPRCSVCRSQQRWVHEPERRQLSDDRDFKASLSNWRQRTSTPLGTFIRHEEPDGQIWYTVKPKIDRLKRENTPNFYEIPDALIDLDADGQSGVRVFSDEDERKMAERWSVNSTHEAAASVIYTMETEATRLRHSWEEILAQPASPWRISHHDVVSVALRGVADSSDQAEPQRLVPGGRAEFIRSLCQSNGIPAYAAQDDKGTLEWMLIRKSAMEHHATTHTDQLPTVQDFTEAVKGANSFMELSRVIATCSQGSLGNEHNAIATFDGSVPDLIQHAVMRLLNDYETGSPQREEALRHAVSVVVSSEMNLRSCRPDLGVKLWAFGHQLAKSHSLLLMIDSLRKGLEADYTAISAETKSCLIDSVTDLLVRLATSERDLQFSGLTATALLRLLTGAPSTERTGSRSIRSIIMDKTPSDMTPDAKYRMYASYVALLGRLGAVRSLWAEYRAVGTVAKEIRLYYHPSALAHAIVSAVAASPPFRGKQVPDSKETSSLLFCFSADYRDLASRTGCDDSRAAPSSLMGLDTLEVEAALRQSLSRYLGELTRLQRVGSM</sequence>
<reference evidence="1" key="1">
    <citation type="submission" date="2022-10" db="EMBL/GenBank/DDBJ databases">
        <title>Determination and structural analysis of whole genome sequence of Sarocladium strictum F4-1.</title>
        <authorList>
            <person name="Hu L."/>
            <person name="Jiang Y."/>
        </authorList>
    </citation>
    <scope>NUCLEOTIDE SEQUENCE</scope>
    <source>
        <strain evidence="1">F4-1</strain>
    </source>
</reference>
<gene>
    <name evidence="1" type="ORF">NLU13_2949</name>
</gene>